<feature type="non-terminal residue" evidence="2">
    <location>
        <position position="198"/>
    </location>
</feature>
<feature type="domain" description="Transposase DDE" evidence="1">
    <location>
        <begin position="9"/>
        <end position="197"/>
    </location>
</feature>
<protein>
    <submittedName>
        <fullName evidence="2">IS1380-like element ISRgn3 family transposase</fullName>
    </submittedName>
</protein>
<dbReference type="Proteomes" id="UP000821846">
    <property type="component" value="Unassembled WGS sequence"/>
</dbReference>
<evidence type="ECO:0000313" key="3">
    <source>
        <dbReference type="Proteomes" id="UP000821846"/>
    </source>
</evidence>
<accession>A0ABX2H0Z5</accession>
<name>A0ABX2H0Z5_9FIRM</name>
<comment type="caution">
    <text evidence="2">The sequence shown here is derived from an EMBL/GenBank/DDBJ whole genome shotgun (WGS) entry which is preliminary data.</text>
</comment>
<keyword evidence="3" id="KW-1185">Reference proteome</keyword>
<organism evidence="2 3">
    <name type="scientific">Faecalicatena fissicatena</name>
    <dbReference type="NCBI Taxonomy" id="290055"/>
    <lineage>
        <taxon>Bacteria</taxon>
        <taxon>Bacillati</taxon>
        <taxon>Bacillota</taxon>
        <taxon>Clostridia</taxon>
        <taxon>Lachnospirales</taxon>
        <taxon>Lachnospiraceae</taxon>
        <taxon>Faecalicatena</taxon>
    </lineage>
</organism>
<dbReference type="EMBL" id="JAAWUZ010000126">
    <property type="protein sequence ID" value="NSG31542.1"/>
    <property type="molecule type" value="Genomic_DNA"/>
</dbReference>
<dbReference type="InterPro" id="IPR025668">
    <property type="entry name" value="Tnp_DDE_dom"/>
</dbReference>
<evidence type="ECO:0000313" key="2">
    <source>
        <dbReference type="EMBL" id="NSG31542.1"/>
    </source>
</evidence>
<reference evidence="2 3" key="1">
    <citation type="journal article" date="2020" name="Cell Host Microbe">
        <title>Functional and Genomic Variation between Human-Derived Isolates of Lachnospiraceae Reveals Inter- and Intra-Species Diversity.</title>
        <authorList>
            <person name="Sorbara M.T."/>
            <person name="Littmann E.R."/>
            <person name="Fontana E."/>
            <person name="Moody T.U."/>
            <person name="Kohout C.E."/>
            <person name="Gjonbalaj M."/>
            <person name="Eaton V."/>
            <person name="Seok R."/>
            <person name="Leiner I.M."/>
            <person name="Pamer E.G."/>
        </authorList>
    </citation>
    <scope>NUCLEOTIDE SEQUENCE [LARGE SCALE GENOMIC DNA]</scope>
    <source>
        <strain evidence="2 3">MSK.14.16</strain>
    </source>
</reference>
<gene>
    <name evidence="2" type="ORF">HFM93_15175</name>
</gene>
<sequence length="198" mass="22580">MSIVNTLSLESNRQIKINFDGGDLSSDAGLLLIKEFVSKLDIDKLFSRSFKTNDSASFRYHTDKENLLQIIYMIIAGYFEDDASDELTNDPVFKAVLNKDALASQPTVSRFFNRMDEDTLNQFLTIGRILRKRVYSIQMPQAVILDLDSTLLDAYGKQEGRAFNFHYRSNGYHPLVCYDGMTGDLIKIQLRDGTQYSC</sequence>
<dbReference type="Pfam" id="PF13701">
    <property type="entry name" value="DDE_Tnp_1_4"/>
    <property type="match status" value="1"/>
</dbReference>
<evidence type="ECO:0000259" key="1">
    <source>
        <dbReference type="Pfam" id="PF13701"/>
    </source>
</evidence>
<proteinExistence type="predicted"/>